<dbReference type="EMBL" id="DF237235">
    <property type="protein sequence ID" value="GAQ86388.1"/>
    <property type="molecule type" value="Genomic_DNA"/>
</dbReference>
<dbReference type="AlphaFoldDB" id="A0A1Y1IE82"/>
<gene>
    <name evidence="1" type="ORF">KFL_002860120</name>
</gene>
<dbReference type="InterPro" id="IPR036410">
    <property type="entry name" value="HSP_DnaJ_Cys-rich_dom_sf"/>
</dbReference>
<protein>
    <submittedName>
        <fullName evidence="1">Uncharacterized protein</fullName>
    </submittedName>
</protein>
<dbReference type="PANTHER" id="PTHR15852:SF54">
    <property type="entry name" value="PROTEIN SSUH2 HOMOLOG"/>
    <property type="match status" value="1"/>
</dbReference>
<organism evidence="1 2">
    <name type="scientific">Klebsormidium nitens</name>
    <name type="common">Green alga</name>
    <name type="synonym">Ulothrix nitens</name>
    <dbReference type="NCBI Taxonomy" id="105231"/>
    <lineage>
        <taxon>Eukaryota</taxon>
        <taxon>Viridiplantae</taxon>
        <taxon>Streptophyta</taxon>
        <taxon>Klebsormidiophyceae</taxon>
        <taxon>Klebsormidiales</taxon>
        <taxon>Klebsormidiaceae</taxon>
        <taxon>Klebsormidium</taxon>
    </lineage>
</organism>
<sequence length="351" mass="36272">MSALALDCAALRCGPVLNVRRGYESVSSSGRFATGVEGQWTNLVRKHGFEKGPRVARPEFRTGARADSAWYAGEELVCGFGNALDRNDRLRPSCSATSTANSDGLTVPGHWGLSDGISKELVTDQEIGVVYADESSSAAADHSGVVRGSDSPENGQRLVTSAAACSPDVREHTQGKTAEGFRVLDEDLAGSGGGIHDDGQKCTNAGPVPAIVHSRKTSGRLAPASLSQSMQAVSGRGFKSVVGVAAPVLNPGGLKGGAGMMAATLTVAGVVGAVSQGANLLQKGATTAPAKVCRDCKGAGRIACDLCQGTGQIRWEGKLRHKDECPSCEGKGEAKCHCKAAYRVPELVPRK</sequence>
<proteinExistence type="predicted"/>
<dbReference type="Gene3D" id="6.20.20.10">
    <property type="match status" value="1"/>
</dbReference>
<evidence type="ECO:0000313" key="2">
    <source>
        <dbReference type="Proteomes" id="UP000054558"/>
    </source>
</evidence>
<name>A0A1Y1IE82_KLENI</name>
<dbReference type="OrthoDB" id="1937443at2759"/>
<dbReference type="PANTHER" id="PTHR15852">
    <property type="entry name" value="PLASTID TRANSCRIPTIONALLY ACTIVE PROTEIN"/>
    <property type="match status" value="1"/>
</dbReference>
<dbReference type="Proteomes" id="UP000054558">
    <property type="component" value="Unassembled WGS sequence"/>
</dbReference>
<accession>A0A1Y1IE82</accession>
<reference evidence="1 2" key="1">
    <citation type="journal article" date="2014" name="Nat. Commun.">
        <title>Klebsormidium flaccidum genome reveals primary factors for plant terrestrial adaptation.</title>
        <authorList>
            <person name="Hori K."/>
            <person name="Maruyama F."/>
            <person name="Fujisawa T."/>
            <person name="Togashi T."/>
            <person name="Yamamoto N."/>
            <person name="Seo M."/>
            <person name="Sato S."/>
            <person name="Yamada T."/>
            <person name="Mori H."/>
            <person name="Tajima N."/>
            <person name="Moriyama T."/>
            <person name="Ikeuchi M."/>
            <person name="Watanabe M."/>
            <person name="Wada H."/>
            <person name="Kobayashi K."/>
            <person name="Saito M."/>
            <person name="Masuda T."/>
            <person name="Sasaki-Sekimoto Y."/>
            <person name="Mashiguchi K."/>
            <person name="Awai K."/>
            <person name="Shimojima M."/>
            <person name="Masuda S."/>
            <person name="Iwai M."/>
            <person name="Nobusawa T."/>
            <person name="Narise T."/>
            <person name="Kondo S."/>
            <person name="Saito H."/>
            <person name="Sato R."/>
            <person name="Murakawa M."/>
            <person name="Ihara Y."/>
            <person name="Oshima-Yamada Y."/>
            <person name="Ohtaka K."/>
            <person name="Satoh M."/>
            <person name="Sonobe K."/>
            <person name="Ishii M."/>
            <person name="Ohtani R."/>
            <person name="Kanamori-Sato M."/>
            <person name="Honoki R."/>
            <person name="Miyazaki D."/>
            <person name="Mochizuki H."/>
            <person name="Umetsu J."/>
            <person name="Higashi K."/>
            <person name="Shibata D."/>
            <person name="Kamiya Y."/>
            <person name="Sato N."/>
            <person name="Nakamura Y."/>
            <person name="Tabata S."/>
            <person name="Ida S."/>
            <person name="Kurokawa K."/>
            <person name="Ohta H."/>
        </authorList>
    </citation>
    <scope>NUCLEOTIDE SEQUENCE [LARGE SCALE GENOMIC DNA]</scope>
    <source>
        <strain evidence="1 2">NIES-2285</strain>
    </source>
</reference>
<dbReference type="SUPFAM" id="SSF57938">
    <property type="entry name" value="DnaJ/Hsp40 cysteine-rich domain"/>
    <property type="match status" value="1"/>
</dbReference>
<evidence type="ECO:0000313" key="1">
    <source>
        <dbReference type="EMBL" id="GAQ86388.1"/>
    </source>
</evidence>
<keyword evidence="2" id="KW-1185">Reference proteome</keyword>